<name>A0AAQ3TD65_PASNO</name>
<accession>A0AAQ3TD65</accession>
<dbReference type="EMBL" id="CP144748">
    <property type="protein sequence ID" value="WVZ69847.1"/>
    <property type="molecule type" value="Genomic_DNA"/>
</dbReference>
<keyword evidence="3" id="KW-1185">Reference proteome</keyword>
<dbReference type="Proteomes" id="UP001341281">
    <property type="component" value="Chromosome 04"/>
</dbReference>
<evidence type="ECO:0000313" key="2">
    <source>
        <dbReference type="EMBL" id="WVZ69847.1"/>
    </source>
</evidence>
<evidence type="ECO:0000256" key="1">
    <source>
        <dbReference type="SAM" id="MobiDB-lite"/>
    </source>
</evidence>
<feature type="compositionally biased region" description="Low complexity" evidence="1">
    <location>
        <begin position="1"/>
        <end position="11"/>
    </location>
</feature>
<evidence type="ECO:0000313" key="3">
    <source>
        <dbReference type="Proteomes" id="UP001341281"/>
    </source>
</evidence>
<protein>
    <submittedName>
        <fullName evidence="2">Uncharacterized protein</fullName>
    </submittedName>
</protein>
<organism evidence="2 3">
    <name type="scientific">Paspalum notatum var. saurae</name>
    <dbReference type="NCBI Taxonomy" id="547442"/>
    <lineage>
        <taxon>Eukaryota</taxon>
        <taxon>Viridiplantae</taxon>
        <taxon>Streptophyta</taxon>
        <taxon>Embryophyta</taxon>
        <taxon>Tracheophyta</taxon>
        <taxon>Spermatophyta</taxon>
        <taxon>Magnoliopsida</taxon>
        <taxon>Liliopsida</taxon>
        <taxon>Poales</taxon>
        <taxon>Poaceae</taxon>
        <taxon>PACMAD clade</taxon>
        <taxon>Panicoideae</taxon>
        <taxon>Andropogonodae</taxon>
        <taxon>Paspaleae</taxon>
        <taxon>Paspalinae</taxon>
        <taxon>Paspalum</taxon>
    </lineage>
</organism>
<sequence length="77" mass="8253">MSAADAAASPCAHHHATHPHTTATDHLWFYPNWAPSDANSISLTALFLPANKVASAFFALGPSWSNSIGEQHHTTFL</sequence>
<dbReference type="AlphaFoldDB" id="A0AAQ3TD65"/>
<reference evidence="2 3" key="1">
    <citation type="submission" date="2024-02" db="EMBL/GenBank/DDBJ databases">
        <title>High-quality chromosome-scale genome assembly of Pensacola bahiagrass (Paspalum notatum Flugge var. saurae).</title>
        <authorList>
            <person name="Vega J.M."/>
            <person name="Podio M."/>
            <person name="Orjuela J."/>
            <person name="Siena L.A."/>
            <person name="Pessino S.C."/>
            <person name="Combes M.C."/>
            <person name="Mariac C."/>
            <person name="Albertini E."/>
            <person name="Pupilli F."/>
            <person name="Ortiz J.P.A."/>
            <person name="Leblanc O."/>
        </authorList>
    </citation>
    <scope>NUCLEOTIDE SEQUENCE [LARGE SCALE GENOMIC DNA]</scope>
    <source>
        <strain evidence="2">R1</strain>
        <tissue evidence="2">Leaf</tissue>
    </source>
</reference>
<feature type="region of interest" description="Disordered" evidence="1">
    <location>
        <begin position="1"/>
        <end position="21"/>
    </location>
</feature>
<proteinExistence type="predicted"/>
<gene>
    <name evidence="2" type="ORF">U9M48_018571</name>
</gene>